<dbReference type="Pfam" id="PF24864">
    <property type="entry name" value="DUF7730"/>
    <property type="match status" value="1"/>
</dbReference>
<organism evidence="3 4">
    <name type="scientific">Phyllosticta citribraziliensis</name>
    <dbReference type="NCBI Taxonomy" id="989973"/>
    <lineage>
        <taxon>Eukaryota</taxon>
        <taxon>Fungi</taxon>
        <taxon>Dikarya</taxon>
        <taxon>Ascomycota</taxon>
        <taxon>Pezizomycotina</taxon>
        <taxon>Dothideomycetes</taxon>
        <taxon>Dothideomycetes incertae sedis</taxon>
        <taxon>Botryosphaeriales</taxon>
        <taxon>Phyllostictaceae</taxon>
        <taxon>Phyllosticta</taxon>
    </lineage>
</organism>
<sequence length="329" mass="38454">MSSSEESNPQSNHPTDHDEPRSAQSQDEADIPKDELQGDVDEESTKPTSPAPANDGGNGTCHLLRMPPEIRLMIFEMVLGRRHIWPILLDDGRLGIWSCYCRFDIEKDFKSWSDDVSWAFTSHYRRKLHTHLRPPGYTSSLSLGLLRTCKDIYQEAQKIVFTKNNFVLSHVKHLRSFRNRLSHAQRDLIREVTIAYIIPIVQGQPRYKLDLWEPKFTNYIFPAPNLHKVHFVAYIGAASLVRWSSQRLKMFDLRLSKLDVPVNKLMFQAIDHSNTEPQFSVNVDCDSSLIPWFRHRYPERSEDEIRTRLGVTEEDIRKFIDRLKRRLLD</sequence>
<dbReference type="EMBL" id="JBBPEH010000011">
    <property type="protein sequence ID" value="KAK7532013.1"/>
    <property type="molecule type" value="Genomic_DNA"/>
</dbReference>
<feature type="region of interest" description="Disordered" evidence="1">
    <location>
        <begin position="1"/>
        <end position="62"/>
    </location>
</feature>
<feature type="compositionally biased region" description="Polar residues" evidence="1">
    <location>
        <begin position="1"/>
        <end position="13"/>
    </location>
</feature>
<evidence type="ECO:0000259" key="2">
    <source>
        <dbReference type="Pfam" id="PF24864"/>
    </source>
</evidence>
<dbReference type="PANTHER" id="PTHR38790">
    <property type="entry name" value="2EXR DOMAIN-CONTAINING PROTEIN-RELATED"/>
    <property type="match status" value="1"/>
</dbReference>
<reference evidence="3 4" key="1">
    <citation type="submission" date="2024-04" db="EMBL/GenBank/DDBJ databases">
        <title>Phyllosticta paracitricarpa is synonymous to the EU quarantine fungus P. citricarpa based on phylogenomic analyses.</title>
        <authorList>
            <consortium name="Lawrence Berkeley National Laboratory"/>
            <person name="Van ingen-buijs V.A."/>
            <person name="Van westerhoven A.C."/>
            <person name="Haridas S."/>
            <person name="Skiadas P."/>
            <person name="Martin F."/>
            <person name="Groenewald J.Z."/>
            <person name="Crous P.W."/>
            <person name="Seidl M.F."/>
        </authorList>
    </citation>
    <scope>NUCLEOTIDE SEQUENCE [LARGE SCALE GENOMIC DNA]</scope>
    <source>
        <strain evidence="3 4">CPC 17464</strain>
    </source>
</reference>
<dbReference type="RefSeq" id="XP_066651683.1">
    <property type="nucleotide sequence ID" value="XM_066804214.1"/>
</dbReference>
<keyword evidence="4" id="KW-1185">Reference proteome</keyword>
<dbReference type="InterPro" id="IPR056632">
    <property type="entry name" value="DUF7730"/>
</dbReference>
<feature type="domain" description="DUF7730" evidence="2">
    <location>
        <begin position="60"/>
        <end position="198"/>
    </location>
</feature>
<name>A0ABR1L9U8_9PEZI</name>
<gene>
    <name evidence="3" type="ORF">J3D65DRAFT_82306</name>
</gene>
<accession>A0ABR1L9U8</accession>
<dbReference type="Proteomes" id="UP001360953">
    <property type="component" value="Unassembled WGS sequence"/>
</dbReference>
<evidence type="ECO:0000313" key="3">
    <source>
        <dbReference type="EMBL" id="KAK7532013.1"/>
    </source>
</evidence>
<dbReference type="GeneID" id="92037120"/>
<protein>
    <recommendedName>
        <fullName evidence="2">DUF7730 domain-containing protein</fullName>
    </recommendedName>
</protein>
<proteinExistence type="predicted"/>
<comment type="caution">
    <text evidence="3">The sequence shown here is derived from an EMBL/GenBank/DDBJ whole genome shotgun (WGS) entry which is preliminary data.</text>
</comment>
<evidence type="ECO:0000256" key="1">
    <source>
        <dbReference type="SAM" id="MobiDB-lite"/>
    </source>
</evidence>
<evidence type="ECO:0000313" key="4">
    <source>
        <dbReference type="Proteomes" id="UP001360953"/>
    </source>
</evidence>